<comment type="caution">
    <text evidence="3">The sequence shown here is derived from an EMBL/GenBank/DDBJ whole genome shotgun (WGS) entry which is preliminary data.</text>
</comment>
<accession>A0ABV9FHB5</accession>
<dbReference type="PANTHER" id="PTHR43649">
    <property type="entry name" value="ARABINOSE-BINDING PROTEIN-RELATED"/>
    <property type="match status" value="1"/>
</dbReference>
<dbReference type="Gene3D" id="3.40.190.10">
    <property type="entry name" value="Periplasmic binding protein-like II"/>
    <property type="match status" value="2"/>
</dbReference>
<sequence length="453" mass="49829">MNRRNWVMMLTLFVTMALIASACSGASQRDSGSSAAPASNGSSVVQSEESPAEVKLRFAWWGNDPRHQATLEALGKYMELHPHVKIEAEYMGFDGYVKKLATQFAGRAAPDVFQYGNAFSDQLGDFVYDLQEVRNLIDLSTFPESTIRDSAMWRDKMTLIPAGIIAAATIYNADFFDKYGIPHDTVWTWDNLLEIGAKVHEQNSGAYLITADSDVIDKLILVPYITQKSGELWVNDDYTMNVTEEQLTEAYTYLMELYERGVLEPFGDSTAFVGKMEQNPKWVKGEIGMLFDYVAAYEKYAAAISEATIAVGPFPMHADAVQSANPLVTSNGFAVNKDSEYKEEAAKLINWLVNDPEAAVILGTHRGTPASSSALQAITEAGVLNPQVKLGIELATQHESLPLTPLSDSPNVRVVHAESVQKVIYGRSTPQEASAEAIRNMAEKLAEMKAEAQ</sequence>
<protein>
    <submittedName>
        <fullName evidence="3">ABC transporter substrate-binding protein</fullName>
    </submittedName>
</protein>
<feature type="region of interest" description="Disordered" evidence="1">
    <location>
        <begin position="29"/>
        <end position="48"/>
    </location>
</feature>
<name>A0ABV9FHB5_9BACL</name>
<gene>
    <name evidence="3" type="ORF">ACFO3S_17975</name>
</gene>
<keyword evidence="2" id="KW-0732">Signal</keyword>
<dbReference type="PANTHER" id="PTHR43649:SF12">
    <property type="entry name" value="DIACETYLCHITOBIOSE BINDING PROTEIN DASA"/>
    <property type="match status" value="1"/>
</dbReference>
<dbReference type="PROSITE" id="PS51257">
    <property type="entry name" value="PROKAR_LIPOPROTEIN"/>
    <property type="match status" value="1"/>
</dbReference>
<keyword evidence="4" id="KW-1185">Reference proteome</keyword>
<dbReference type="Pfam" id="PF01547">
    <property type="entry name" value="SBP_bac_1"/>
    <property type="match status" value="1"/>
</dbReference>
<feature type="compositionally biased region" description="Low complexity" evidence="1">
    <location>
        <begin position="31"/>
        <end position="43"/>
    </location>
</feature>
<feature type="signal peptide" evidence="2">
    <location>
        <begin position="1"/>
        <end position="22"/>
    </location>
</feature>
<feature type="chain" id="PRO_5046399120" evidence="2">
    <location>
        <begin position="23"/>
        <end position="453"/>
    </location>
</feature>
<organism evidence="3 4">
    <name type="scientific">Cohnella hongkongensis</name>
    <dbReference type="NCBI Taxonomy" id="178337"/>
    <lineage>
        <taxon>Bacteria</taxon>
        <taxon>Bacillati</taxon>
        <taxon>Bacillota</taxon>
        <taxon>Bacilli</taxon>
        <taxon>Bacillales</taxon>
        <taxon>Paenibacillaceae</taxon>
        <taxon>Cohnella</taxon>
    </lineage>
</organism>
<evidence type="ECO:0000256" key="1">
    <source>
        <dbReference type="SAM" id="MobiDB-lite"/>
    </source>
</evidence>
<dbReference type="EMBL" id="JBHSEP010000014">
    <property type="protein sequence ID" value="MFC4600140.1"/>
    <property type="molecule type" value="Genomic_DNA"/>
</dbReference>
<dbReference type="SUPFAM" id="SSF53850">
    <property type="entry name" value="Periplasmic binding protein-like II"/>
    <property type="match status" value="1"/>
</dbReference>
<evidence type="ECO:0000313" key="4">
    <source>
        <dbReference type="Proteomes" id="UP001596028"/>
    </source>
</evidence>
<dbReference type="Proteomes" id="UP001596028">
    <property type="component" value="Unassembled WGS sequence"/>
</dbReference>
<dbReference type="RefSeq" id="WP_378098980.1">
    <property type="nucleotide sequence ID" value="NZ_JBHSEP010000014.1"/>
</dbReference>
<proteinExistence type="predicted"/>
<dbReference type="InterPro" id="IPR006059">
    <property type="entry name" value="SBP"/>
</dbReference>
<evidence type="ECO:0000313" key="3">
    <source>
        <dbReference type="EMBL" id="MFC4600140.1"/>
    </source>
</evidence>
<dbReference type="InterPro" id="IPR050490">
    <property type="entry name" value="Bact_solute-bd_prot1"/>
</dbReference>
<evidence type="ECO:0000256" key="2">
    <source>
        <dbReference type="SAM" id="SignalP"/>
    </source>
</evidence>
<reference evidence="4" key="1">
    <citation type="journal article" date="2019" name="Int. J. Syst. Evol. Microbiol.">
        <title>The Global Catalogue of Microorganisms (GCM) 10K type strain sequencing project: providing services to taxonomists for standard genome sequencing and annotation.</title>
        <authorList>
            <consortium name="The Broad Institute Genomics Platform"/>
            <consortium name="The Broad Institute Genome Sequencing Center for Infectious Disease"/>
            <person name="Wu L."/>
            <person name="Ma J."/>
        </authorList>
    </citation>
    <scope>NUCLEOTIDE SEQUENCE [LARGE SCALE GENOMIC DNA]</scope>
    <source>
        <strain evidence="4">CCUG 49571</strain>
    </source>
</reference>